<evidence type="ECO:0000313" key="2">
    <source>
        <dbReference type="EMBL" id="GIX71404.1"/>
    </source>
</evidence>
<dbReference type="AlphaFoldDB" id="A0AAV4MHF1"/>
<reference evidence="2 3" key="1">
    <citation type="submission" date="2021-06" db="EMBL/GenBank/DDBJ databases">
        <title>Caerostris extrusa draft genome.</title>
        <authorList>
            <person name="Kono N."/>
            <person name="Arakawa K."/>
        </authorList>
    </citation>
    <scope>NUCLEOTIDE SEQUENCE [LARGE SCALE GENOMIC DNA]</scope>
</reference>
<proteinExistence type="predicted"/>
<dbReference type="EMBL" id="BPLR01002220">
    <property type="protein sequence ID" value="GIX71404.1"/>
    <property type="molecule type" value="Genomic_DNA"/>
</dbReference>
<evidence type="ECO:0000313" key="3">
    <source>
        <dbReference type="Proteomes" id="UP001054945"/>
    </source>
</evidence>
<comment type="caution">
    <text evidence="2">The sequence shown here is derived from an EMBL/GenBank/DDBJ whole genome shotgun (WGS) entry which is preliminary data.</text>
</comment>
<feature type="region of interest" description="Disordered" evidence="1">
    <location>
        <begin position="13"/>
        <end position="46"/>
    </location>
</feature>
<dbReference type="Proteomes" id="UP001054945">
    <property type="component" value="Unassembled WGS sequence"/>
</dbReference>
<evidence type="ECO:0000256" key="1">
    <source>
        <dbReference type="SAM" id="MobiDB-lite"/>
    </source>
</evidence>
<gene>
    <name evidence="2" type="ORF">CEXT_782361</name>
</gene>
<protein>
    <submittedName>
        <fullName evidence="2">Uncharacterized protein</fullName>
    </submittedName>
</protein>
<sequence length="71" mass="7773">MIVLFHLILPPSRPTPPKFETLPHPSSENRSHEIAASDGSEASRTALRQRVSGLQCVFAVMERGNSTTEDA</sequence>
<name>A0AAV4MHF1_CAEEX</name>
<accession>A0AAV4MHF1</accession>
<organism evidence="2 3">
    <name type="scientific">Caerostris extrusa</name>
    <name type="common">Bark spider</name>
    <name type="synonym">Caerostris bankana</name>
    <dbReference type="NCBI Taxonomy" id="172846"/>
    <lineage>
        <taxon>Eukaryota</taxon>
        <taxon>Metazoa</taxon>
        <taxon>Ecdysozoa</taxon>
        <taxon>Arthropoda</taxon>
        <taxon>Chelicerata</taxon>
        <taxon>Arachnida</taxon>
        <taxon>Araneae</taxon>
        <taxon>Araneomorphae</taxon>
        <taxon>Entelegynae</taxon>
        <taxon>Araneoidea</taxon>
        <taxon>Araneidae</taxon>
        <taxon>Caerostris</taxon>
    </lineage>
</organism>
<keyword evidence="3" id="KW-1185">Reference proteome</keyword>